<feature type="transmembrane region" description="Helical" evidence="5">
    <location>
        <begin position="20"/>
        <end position="50"/>
    </location>
</feature>
<evidence type="ECO:0000256" key="3">
    <source>
        <dbReference type="ARBA" id="ARBA00022989"/>
    </source>
</evidence>
<dbReference type="Proteomes" id="UP000824755">
    <property type="component" value="Chromosome"/>
</dbReference>
<keyword evidence="7" id="KW-1185">Reference proteome</keyword>
<evidence type="ECO:0000256" key="4">
    <source>
        <dbReference type="ARBA" id="ARBA00023136"/>
    </source>
</evidence>
<feature type="transmembrane region" description="Helical" evidence="5">
    <location>
        <begin position="103"/>
        <end position="130"/>
    </location>
</feature>
<organism evidence="6 7">
    <name type="scientific">Lysobacter soyae</name>
    <dbReference type="NCBI Taxonomy" id="2764185"/>
    <lineage>
        <taxon>Bacteria</taxon>
        <taxon>Pseudomonadati</taxon>
        <taxon>Pseudomonadota</taxon>
        <taxon>Gammaproteobacteria</taxon>
        <taxon>Lysobacterales</taxon>
        <taxon>Lysobacteraceae</taxon>
        <taxon>Lysobacter</taxon>
    </lineage>
</organism>
<evidence type="ECO:0000256" key="1">
    <source>
        <dbReference type="ARBA" id="ARBA00004141"/>
    </source>
</evidence>
<keyword evidence="4 5" id="KW-0472">Membrane</keyword>
<accession>A0ABX8WPF7</accession>
<keyword evidence="3 5" id="KW-1133">Transmembrane helix</keyword>
<sequence>METIENHALSQEERLWAAGVHLGALLAAFFTSWMVGIAGAVVAICVWFVVRDRHPFAAEHAKECFNFNLSMFLYACLAVIVGLVLGVGAVIATIATLGLAALVAAPVVLVIVVALAAIAVLWVVFGIIAAMKAYEGQSYRYPMTMRFLK</sequence>
<feature type="transmembrane region" description="Helical" evidence="5">
    <location>
        <begin position="71"/>
        <end position="97"/>
    </location>
</feature>
<proteinExistence type="predicted"/>
<dbReference type="EMBL" id="CP080544">
    <property type="protein sequence ID" value="QYR52504.1"/>
    <property type="molecule type" value="Genomic_DNA"/>
</dbReference>
<dbReference type="Pfam" id="PF09685">
    <property type="entry name" value="MamF_MmsF"/>
    <property type="match status" value="1"/>
</dbReference>
<evidence type="ECO:0000313" key="6">
    <source>
        <dbReference type="EMBL" id="QYR52504.1"/>
    </source>
</evidence>
<evidence type="ECO:0000313" key="7">
    <source>
        <dbReference type="Proteomes" id="UP000824755"/>
    </source>
</evidence>
<reference evidence="6 7" key="1">
    <citation type="submission" date="2021-08" db="EMBL/GenBank/DDBJ databases">
        <title>Lysobacter sp. strain CJ11 Genome sequencing and assembly.</title>
        <authorList>
            <person name="Kim I."/>
        </authorList>
    </citation>
    <scope>NUCLEOTIDE SEQUENCE [LARGE SCALE GENOMIC DNA]</scope>
    <source>
        <strain evidence="6 7">CJ11</strain>
    </source>
</reference>
<evidence type="ECO:0000256" key="2">
    <source>
        <dbReference type="ARBA" id="ARBA00022692"/>
    </source>
</evidence>
<dbReference type="InterPro" id="IPR019109">
    <property type="entry name" value="MamF_MmsF"/>
</dbReference>
<dbReference type="RefSeq" id="WP_220379289.1">
    <property type="nucleotide sequence ID" value="NZ_CP080544.1"/>
</dbReference>
<gene>
    <name evidence="6" type="ORF">H8L67_07860</name>
</gene>
<keyword evidence="2 5" id="KW-0812">Transmembrane</keyword>
<comment type="subcellular location">
    <subcellularLocation>
        <location evidence="1">Membrane</location>
        <topology evidence="1">Multi-pass membrane protein</topology>
    </subcellularLocation>
</comment>
<protein>
    <submittedName>
        <fullName evidence="6">DUF4870 domain-containing protein</fullName>
    </submittedName>
</protein>
<evidence type="ECO:0000256" key="5">
    <source>
        <dbReference type="SAM" id="Phobius"/>
    </source>
</evidence>
<name>A0ABX8WPF7_9GAMM</name>